<dbReference type="CDD" id="cd00130">
    <property type="entry name" value="PAS"/>
    <property type="match status" value="1"/>
</dbReference>
<dbReference type="Proteomes" id="UP000294546">
    <property type="component" value="Unassembled WGS sequence"/>
</dbReference>
<evidence type="ECO:0000256" key="1">
    <source>
        <dbReference type="ARBA" id="ARBA00001946"/>
    </source>
</evidence>
<dbReference type="SUPFAM" id="SSF55073">
    <property type="entry name" value="Nucleotide cyclase"/>
    <property type="match status" value="1"/>
</dbReference>
<dbReference type="NCBIfam" id="TIGR00254">
    <property type="entry name" value="GGDEF"/>
    <property type="match status" value="1"/>
</dbReference>
<organism evidence="9 10">
    <name type="scientific">Marinobacterium mangrovicola</name>
    <dbReference type="NCBI Taxonomy" id="1476959"/>
    <lineage>
        <taxon>Bacteria</taxon>
        <taxon>Pseudomonadati</taxon>
        <taxon>Pseudomonadota</taxon>
        <taxon>Gammaproteobacteria</taxon>
        <taxon>Oceanospirillales</taxon>
        <taxon>Oceanospirillaceae</taxon>
        <taxon>Marinobacterium</taxon>
    </lineage>
</organism>
<evidence type="ECO:0000313" key="9">
    <source>
        <dbReference type="EMBL" id="TCK08597.1"/>
    </source>
</evidence>
<dbReference type="PROSITE" id="PS50112">
    <property type="entry name" value="PAS"/>
    <property type="match status" value="1"/>
</dbReference>
<dbReference type="SUPFAM" id="SSF55785">
    <property type="entry name" value="PYP-like sensor domain (PAS domain)"/>
    <property type="match status" value="1"/>
</dbReference>
<dbReference type="InterPro" id="IPR029095">
    <property type="entry name" value="NarX-like_N"/>
</dbReference>
<evidence type="ECO:0000259" key="7">
    <source>
        <dbReference type="PROSITE" id="PS50112"/>
    </source>
</evidence>
<accession>A0A4R1GJM5</accession>
<dbReference type="PANTHER" id="PTHR46663:SF2">
    <property type="entry name" value="GGDEF DOMAIN-CONTAINING PROTEIN"/>
    <property type="match status" value="1"/>
</dbReference>
<reference evidence="9 10" key="1">
    <citation type="submission" date="2019-03" db="EMBL/GenBank/DDBJ databases">
        <title>Genomic Encyclopedia of Archaeal and Bacterial Type Strains, Phase II (KMG-II): from individual species to whole genera.</title>
        <authorList>
            <person name="Goeker M."/>
        </authorList>
    </citation>
    <scope>NUCLEOTIDE SEQUENCE [LARGE SCALE GENOMIC DNA]</scope>
    <source>
        <strain evidence="9 10">DSM 27697</strain>
    </source>
</reference>
<feature type="transmembrane region" description="Helical" evidence="6">
    <location>
        <begin position="21"/>
        <end position="45"/>
    </location>
</feature>
<dbReference type="InterPro" id="IPR000160">
    <property type="entry name" value="GGDEF_dom"/>
</dbReference>
<feature type="transmembrane region" description="Helical" evidence="6">
    <location>
        <begin position="199"/>
        <end position="221"/>
    </location>
</feature>
<gene>
    <name evidence="9" type="ORF">CLV83_0687</name>
</gene>
<dbReference type="FunFam" id="3.30.70.270:FF:000001">
    <property type="entry name" value="Diguanylate cyclase domain protein"/>
    <property type="match status" value="1"/>
</dbReference>
<dbReference type="CDD" id="cd01949">
    <property type="entry name" value="GGDEF"/>
    <property type="match status" value="1"/>
</dbReference>
<dbReference type="InterPro" id="IPR029787">
    <property type="entry name" value="Nucleotide_cyclase"/>
</dbReference>
<evidence type="ECO:0000256" key="5">
    <source>
        <dbReference type="ARBA" id="ARBA00023136"/>
    </source>
</evidence>
<comment type="caution">
    <text evidence="9">The sequence shown here is derived from an EMBL/GenBank/DDBJ whole genome shotgun (WGS) entry which is preliminary data.</text>
</comment>
<dbReference type="Pfam" id="PF13188">
    <property type="entry name" value="PAS_8"/>
    <property type="match status" value="1"/>
</dbReference>
<dbReference type="SMART" id="SM00091">
    <property type="entry name" value="PAS"/>
    <property type="match status" value="1"/>
</dbReference>
<evidence type="ECO:0000256" key="3">
    <source>
        <dbReference type="ARBA" id="ARBA00022692"/>
    </source>
</evidence>
<dbReference type="GO" id="GO:0003824">
    <property type="term" value="F:catalytic activity"/>
    <property type="evidence" value="ECO:0007669"/>
    <property type="project" value="UniProtKB-ARBA"/>
</dbReference>
<dbReference type="GO" id="GO:0016020">
    <property type="term" value="C:membrane"/>
    <property type="evidence" value="ECO:0007669"/>
    <property type="project" value="UniProtKB-SubCell"/>
</dbReference>
<dbReference type="Pfam" id="PF00990">
    <property type="entry name" value="GGDEF"/>
    <property type="match status" value="1"/>
</dbReference>
<dbReference type="NCBIfam" id="TIGR00229">
    <property type="entry name" value="sensory_box"/>
    <property type="match status" value="1"/>
</dbReference>
<comment type="subcellular location">
    <subcellularLocation>
        <location evidence="2">Membrane</location>
        <topology evidence="2">Multi-pass membrane protein</topology>
    </subcellularLocation>
</comment>
<keyword evidence="5 6" id="KW-0472">Membrane</keyword>
<evidence type="ECO:0000259" key="8">
    <source>
        <dbReference type="PROSITE" id="PS50887"/>
    </source>
</evidence>
<sequence length="501" mass="56747">MKRILQRVVHRLGGLNRCLSTRFALLAVVLFLVFDFTALALNIWLTHRIESQAVYINLAGRQRMLSQQMVKTLLEIENAHEAGQGSARLMAQLKNTFTDFDRTLLAFERGGSTLDGQGKEIYLKPLDRPVPKSLVLSAQKVWAPYRGAMVELLFEPGEQGLTTAVLLAQDRNGELLSLMNRLTFRLQEDTSHEASQIRLFQGLAFLLALINFGVAITIYLVRMKHAHQERDLIDSVIDRVASGILVVDRAQQIIRANEAMELLSGYSEAELLTRPVQQVLRRNGNEMIALSREGKTYYCSVDISLAQLSGKPVEVYTINDVTEQKRTHERLSILAYHDQLTGLPNRLLFDDRLKLELNHCRRLDHRLAVLFIDLDQFKPINDRFGHDVGDQVLRQFALRLNNSLRSTDTVSRRGGDEFTLILTDIPVRSVCEKLVFDLHQEITKPYFIDGKELSVGASIGVVSFPDDGDSAEKLLNRADEAMYWAKHHIPGSIAFWSDLDS</sequence>
<evidence type="ECO:0000256" key="2">
    <source>
        <dbReference type="ARBA" id="ARBA00004141"/>
    </source>
</evidence>
<dbReference type="InterPro" id="IPR035965">
    <property type="entry name" value="PAS-like_dom_sf"/>
</dbReference>
<name>A0A4R1GJM5_9GAMM</name>
<evidence type="ECO:0000313" key="10">
    <source>
        <dbReference type="Proteomes" id="UP000294546"/>
    </source>
</evidence>
<dbReference type="SMART" id="SM00267">
    <property type="entry name" value="GGDEF"/>
    <property type="match status" value="1"/>
</dbReference>
<dbReference type="Gene3D" id="3.30.70.270">
    <property type="match status" value="1"/>
</dbReference>
<dbReference type="EMBL" id="SMFU01000007">
    <property type="protein sequence ID" value="TCK08597.1"/>
    <property type="molecule type" value="Genomic_DNA"/>
</dbReference>
<feature type="domain" description="GGDEF" evidence="8">
    <location>
        <begin position="365"/>
        <end position="498"/>
    </location>
</feature>
<dbReference type="InterPro" id="IPR043128">
    <property type="entry name" value="Rev_trsase/Diguanyl_cyclase"/>
</dbReference>
<dbReference type="PANTHER" id="PTHR46663">
    <property type="entry name" value="DIGUANYLATE CYCLASE DGCT-RELATED"/>
    <property type="match status" value="1"/>
</dbReference>
<dbReference type="Pfam" id="PF13675">
    <property type="entry name" value="PilJ"/>
    <property type="match status" value="1"/>
</dbReference>
<dbReference type="Gene3D" id="3.30.450.20">
    <property type="entry name" value="PAS domain"/>
    <property type="match status" value="1"/>
</dbReference>
<keyword evidence="3 6" id="KW-0812">Transmembrane</keyword>
<comment type="cofactor">
    <cofactor evidence="1">
        <name>Mg(2+)</name>
        <dbReference type="ChEBI" id="CHEBI:18420"/>
    </cofactor>
</comment>
<protein>
    <submittedName>
        <fullName evidence="9">PAS domain S-box-containing protein/diguanylate cyclase (GGDEF)-like protein</fullName>
    </submittedName>
</protein>
<dbReference type="OrthoDB" id="9812260at2"/>
<dbReference type="InterPro" id="IPR000014">
    <property type="entry name" value="PAS"/>
</dbReference>
<keyword evidence="10" id="KW-1185">Reference proteome</keyword>
<evidence type="ECO:0000256" key="6">
    <source>
        <dbReference type="SAM" id="Phobius"/>
    </source>
</evidence>
<dbReference type="InterPro" id="IPR052163">
    <property type="entry name" value="DGC-Regulatory_Protein"/>
</dbReference>
<proteinExistence type="predicted"/>
<feature type="domain" description="PAS" evidence="7">
    <location>
        <begin position="229"/>
        <end position="274"/>
    </location>
</feature>
<dbReference type="PROSITE" id="PS50887">
    <property type="entry name" value="GGDEF"/>
    <property type="match status" value="1"/>
</dbReference>
<dbReference type="AlphaFoldDB" id="A0A4R1GJM5"/>
<evidence type="ECO:0000256" key="4">
    <source>
        <dbReference type="ARBA" id="ARBA00022989"/>
    </source>
</evidence>
<keyword evidence="4 6" id="KW-1133">Transmembrane helix</keyword>